<dbReference type="SMART" id="SM01008">
    <property type="entry name" value="Ald_Xan_dh_C"/>
    <property type="match status" value="1"/>
</dbReference>
<dbReference type="SUPFAM" id="SSF54665">
    <property type="entry name" value="CO dehydrogenase molybdoprotein N-domain-like"/>
    <property type="match status" value="1"/>
</dbReference>
<evidence type="ECO:0000313" key="3">
    <source>
        <dbReference type="Proteomes" id="UP000198625"/>
    </source>
</evidence>
<dbReference type="Pfam" id="PF01315">
    <property type="entry name" value="Ald_Xan_dh_C"/>
    <property type="match status" value="1"/>
</dbReference>
<dbReference type="RefSeq" id="WP_342026595.1">
    <property type="nucleotide sequence ID" value="NZ_FNQE01000010.1"/>
</dbReference>
<feature type="domain" description="Aldehyde oxidase/xanthine dehydrogenase a/b hammerhead" evidence="1">
    <location>
        <begin position="20"/>
        <end position="125"/>
    </location>
</feature>
<dbReference type="GO" id="GO:0005506">
    <property type="term" value="F:iron ion binding"/>
    <property type="evidence" value="ECO:0007669"/>
    <property type="project" value="InterPro"/>
</dbReference>
<reference evidence="2 3" key="1">
    <citation type="submission" date="2016-10" db="EMBL/GenBank/DDBJ databases">
        <authorList>
            <person name="de Groot N.N."/>
        </authorList>
    </citation>
    <scope>NUCLEOTIDE SEQUENCE [LARGE SCALE GENOMIC DNA]</scope>
    <source>
        <strain evidence="2 3">DSM 21650</strain>
    </source>
</reference>
<dbReference type="AlphaFoldDB" id="A0A1H3NHC9"/>
<protein>
    <submittedName>
        <fullName evidence="2">Purine hydroxylase alpha subunit apoprotein</fullName>
    </submittedName>
</protein>
<dbReference type="InterPro" id="IPR000674">
    <property type="entry name" value="Ald_Oxase/Xan_DH_a/b"/>
</dbReference>
<dbReference type="InterPro" id="IPR008274">
    <property type="entry name" value="AldOxase/xan_DH_MoCoBD1"/>
</dbReference>
<dbReference type="EMBL" id="FNQE01000010">
    <property type="protein sequence ID" value="SDY88153.1"/>
    <property type="molecule type" value="Genomic_DNA"/>
</dbReference>
<evidence type="ECO:0000259" key="1">
    <source>
        <dbReference type="SMART" id="SM01008"/>
    </source>
</evidence>
<dbReference type="Pfam" id="PF02738">
    <property type="entry name" value="MoCoBD_1"/>
    <property type="match status" value="1"/>
</dbReference>
<dbReference type="Gene3D" id="3.30.365.10">
    <property type="entry name" value="Aldehyde oxidase/xanthine dehydrogenase, molybdopterin binding domain"/>
    <property type="match status" value="3"/>
</dbReference>
<evidence type="ECO:0000313" key="2">
    <source>
        <dbReference type="EMBL" id="SDY88153.1"/>
    </source>
</evidence>
<accession>A0A1H3NHC9</accession>
<dbReference type="STRING" id="415015.SAMN05660462_01123"/>
<dbReference type="InterPro" id="IPR036856">
    <property type="entry name" value="Ald_Oxase/Xan_DH_a/b_sf"/>
</dbReference>
<gene>
    <name evidence="2" type="ORF">SAMN05660462_01123</name>
</gene>
<dbReference type="InterPro" id="IPR016208">
    <property type="entry name" value="Ald_Oxase/xanthine_DH-like"/>
</dbReference>
<proteinExistence type="predicted"/>
<sequence>MKLDVVGKSVIRVDGLSKVTGKAVYPQDIYIEGMLYGKTLRSTKPHAYFKLDISEALGIDGVVQILTAKDVPGVNSHGVLFKDHEVLCNKKVRRIGDPIAFVVANTEKIAEKALKAIKVEYEELEAVFDPSEGMKETAPQIHEGNSNIVYHYKLRKGNMEEAFKKCDVIVENEYFVPMVDHVFLQPEAGVAYMEEDGTIVVAVATQYPHFDQLEVAEAMGVPPHMVKIINPAVGGAFGGREDITMQIHLAMAAKITGKPVKAIYSREESFDAHCKRHSVKMKYKTGATKDGKLLAMEAILIGDTGAYASWAINVMRKAGVHATGPYEIPNIKVDSYSVYTNNPFAGAMRGFGATQVPIAHEQQMDMLAEKLNIDPITFRLKNIFKVGSETATGQILDESVPLDKCIEEVEKKMNFIERFKGGVAQ</sequence>
<keyword evidence="3" id="KW-1185">Reference proteome</keyword>
<dbReference type="PANTHER" id="PTHR11908">
    <property type="entry name" value="XANTHINE DEHYDROGENASE"/>
    <property type="match status" value="1"/>
</dbReference>
<dbReference type="Proteomes" id="UP000198625">
    <property type="component" value="Unassembled WGS sequence"/>
</dbReference>
<name>A0A1H3NHC9_9FIRM</name>
<dbReference type="InterPro" id="IPR037165">
    <property type="entry name" value="AldOxase/xan_DH_Mopterin-bd_sf"/>
</dbReference>
<organism evidence="2 3">
    <name type="scientific">Proteiniborus ethanoligenes</name>
    <dbReference type="NCBI Taxonomy" id="415015"/>
    <lineage>
        <taxon>Bacteria</taxon>
        <taxon>Bacillati</taxon>
        <taxon>Bacillota</taxon>
        <taxon>Clostridia</taxon>
        <taxon>Eubacteriales</taxon>
        <taxon>Proteiniborus</taxon>
    </lineage>
</organism>
<dbReference type="GO" id="GO:0016491">
    <property type="term" value="F:oxidoreductase activity"/>
    <property type="evidence" value="ECO:0007669"/>
    <property type="project" value="InterPro"/>
</dbReference>
<dbReference type="Gene3D" id="3.90.1170.50">
    <property type="entry name" value="Aldehyde oxidase/xanthine dehydrogenase, a/b hammerhead"/>
    <property type="match status" value="1"/>
</dbReference>
<dbReference type="PANTHER" id="PTHR11908:SF157">
    <property type="entry name" value="XANTHINE DEHYDROGENASE SUBUNIT D-RELATED"/>
    <property type="match status" value="1"/>
</dbReference>
<dbReference type="SUPFAM" id="SSF56003">
    <property type="entry name" value="Molybdenum cofactor-binding domain"/>
    <property type="match status" value="1"/>
</dbReference>